<evidence type="ECO:0000313" key="2">
    <source>
        <dbReference type="Proteomes" id="UP000053660"/>
    </source>
</evidence>
<name>A0A0B1SM86_OESDE</name>
<dbReference type="EMBL" id="KN567612">
    <property type="protein sequence ID" value="KHJ84612.1"/>
    <property type="molecule type" value="Genomic_DNA"/>
</dbReference>
<organism evidence="1 2">
    <name type="scientific">Oesophagostomum dentatum</name>
    <name type="common">Nodular worm</name>
    <dbReference type="NCBI Taxonomy" id="61180"/>
    <lineage>
        <taxon>Eukaryota</taxon>
        <taxon>Metazoa</taxon>
        <taxon>Ecdysozoa</taxon>
        <taxon>Nematoda</taxon>
        <taxon>Chromadorea</taxon>
        <taxon>Rhabditida</taxon>
        <taxon>Rhabditina</taxon>
        <taxon>Rhabditomorpha</taxon>
        <taxon>Strongyloidea</taxon>
        <taxon>Strongylidae</taxon>
        <taxon>Oesophagostomum</taxon>
    </lineage>
</organism>
<dbReference type="OrthoDB" id="329139at2759"/>
<protein>
    <submittedName>
        <fullName evidence="1">Uncharacterized protein</fullName>
    </submittedName>
</protein>
<dbReference type="AlphaFoldDB" id="A0A0B1SM86"/>
<evidence type="ECO:0000313" key="1">
    <source>
        <dbReference type="EMBL" id="KHJ84612.1"/>
    </source>
</evidence>
<gene>
    <name evidence="1" type="ORF">OESDEN_15672</name>
</gene>
<accession>A0A0B1SM86</accession>
<keyword evidence="2" id="KW-1185">Reference proteome</keyword>
<reference evidence="1 2" key="1">
    <citation type="submission" date="2014-03" db="EMBL/GenBank/DDBJ databases">
        <title>Draft genome of the hookworm Oesophagostomum dentatum.</title>
        <authorList>
            <person name="Mitreva M."/>
        </authorList>
    </citation>
    <scope>NUCLEOTIDE SEQUENCE [LARGE SCALE GENOMIC DNA]</scope>
    <source>
        <strain evidence="1 2">OD-Hann</strain>
    </source>
</reference>
<proteinExistence type="predicted"/>
<dbReference type="Proteomes" id="UP000053660">
    <property type="component" value="Unassembled WGS sequence"/>
</dbReference>
<sequence>MKKLAKEIDGRPEALEKITGIMDLRLIQKIYHLHEPQFNEDTISDRLLTRIITKDFMS</sequence>